<name>D9WY52_STRVT</name>
<sequence>MARGLSALRARLLPTRRCARLHCVPPAGIDRHCCARVPRSAYRLLLRILRPAYQAVPRGLLPALRRRHSACPDLHKKLAQCFTLAEPGHNSSAASHIVRTPSGRKHCRPASARTAKVSNLASGCPATPVSVRPGRWHEDERASEGRPHT</sequence>
<feature type="compositionally biased region" description="Basic and acidic residues" evidence="1">
    <location>
        <begin position="135"/>
        <end position="149"/>
    </location>
</feature>
<reference evidence="3" key="1">
    <citation type="submission" date="2009-02" db="EMBL/GenBank/DDBJ databases">
        <title>Annotation of Streptomyces viridochromogenes strain DSM 40736.</title>
        <authorList>
            <consortium name="The Broad Institute Genome Sequencing Platform"/>
            <consortium name="Broad Institute Microbial Sequencing Center"/>
            <person name="Fischbach M."/>
            <person name="Godfrey P."/>
            <person name="Ward D."/>
            <person name="Young S."/>
            <person name="Zeng Q."/>
            <person name="Koehrsen M."/>
            <person name="Alvarado L."/>
            <person name="Berlin A.M."/>
            <person name="Bochicchio J."/>
            <person name="Borenstein D."/>
            <person name="Chapman S.B."/>
            <person name="Chen Z."/>
            <person name="Engels R."/>
            <person name="Freedman E."/>
            <person name="Gellesch M."/>
            <person name="Goldberg J."/>
            <person name="Griggs A."/>
            <person name="Gujja S."/>
            <person name="Heilman E.R."/>
            <person name="Heiman D.I."/>
            <person name="Hepburn T.A."/>
            <person name="Howarth C."/>
            <person name="Jen D."/>
            <person name="Larson L."/>
            <person name="Lewis B."/>
            <person name="Mehta T."/>
            <person name="Park D."/>
            <person name="Pearson M."/>
            <person name="Richards J."/>
            <person name="Roberts A."/>
            <person name="Saif S."/>
            <person name="Shea T.D."/>
            <person name="Shenoy N."/>
            <person name="Sisk P."/>
            <person name="Stolte C."/>
            <person name="Sykes S.N."/>
            <person name="Thomson T."/>
            <person name="Walk T."/>
            <person name="White J."/>
            <person name="Yandava C."/>
            <person name="Straight P."/>
            <person name="Clardy J."/>
            <person name="Hung D."/>
            <person name="Kolter R."/>
            <person name="Mekalanos J."/>
            <person name="Walker S."/>
            <person name="Walsh C.T."/>
            <person name="Wieland-Brown L.C."/>
            <person name="Haas B."/>
            <person name="Nusbaum C."/>
            <person name="Birren B."/>
        </authorList>
    </citation>
    <scope>NUCLEOTIDE SEQUENCE [LARGE SCALE GENOMIC DNA]</scope>
    <source>
        <strain evidence="3">DSM 40736 / JCM 4977 / BCRC 1201 / Tue 494</strain>
    </source>
</reference>
<organism evidence="2 3">
    <name type="scientific">Streptomyces viridochromogenes (strain DSM 40736 / JCM 4977 / BCRC 1201 / Tue 494)</name>
    <dbReference type="NCBI Taxonomy" id="591159"/>
    <lineage>
        <taxon>Bacteria</taxon>
        <taxon>Bacillati</taxon>
        <taxon>Actinomycetota</taxon>
        <taxon>Actinomycetes</taxon>
        <taxon>Kitasatosporales</taxon>
        <taxon>Streptomycetaceae</taxon>
        <taxon>Streptomyces</taxon>
    </lineage>
</organism>
<dbReference type="EMBL" id="GG657757">
    <property type="protein sequence ID" value="EFL35265.1"/>
    <property type="molecule type" value="Genomic_DNA"/>
</dbReference>
<dbReference type="AlphaFoldDB" id="D9WY52"/>
<evidence type="ECO:0000256" key="1">
    <source>
        <dbReference type="SAM" id="MobiDB-lite"/>
    </source>
</evidence>
<dbReference type="HOGENOM" id="CLU_1748699_0_0_11"/>
<proteinExistence type="predicted"/>
<keyword evidence="3" id="KW-1185">Reference proteome</keyword>
<evidence type="ECO:0000313" key="2">
    <source>
        <dbReference type="EMBL" id="EFL35265.1"/>
    </source>
</evidence>
<dbReference type="STRING" id="591159.SSQG_05782"/>
<evidence type="ECO:0000313" key="3">
    <source>
        <dbReference type="Proteomes" id="UP000004184"/>
    </source>
</evidence>
<feature type="region of interest" description="Disordered" evidence="1">
    <location>
        <begin position="118"/>
        <end position="149"/>
    </location>
</feature>
<protein>
    <submittedName>
        <fullName evidence="2">Predicted protein</fullName>
    </submittedName>
</protein>
<gene>
    <name evidence="2" type="ORF">SSQG_05782</name>
</gene>
<accession>D9WY52</accession>
<dbReference type="Proteomes" id="UP000004184">
    <property type="component" value="Unassembled WGS sequence"/>
</dbReference>